<dbReference type="InterPro" id="IPR009943">
    <property type="entry name" value="DUF1475"/>
</dbReference>
<feature type="transmembrane region" description="Helical" evidence="1">
    <location>
        <begin position="41"/>
        <end position="62"/>
    </location>
</feature>
<sequence length="113" mass="13479">MIWFLRIFFLVVLISMLGVTSWASSQVALWKLPFETWTHPWFLATLADAYWGFLTFYCWVFYKSNHWWSRLLWLVAVLLLGNIAMAVYALVELFRLPSTAPIEDLLLRRKRYA</sequence>
<dbReference type="OrthoDB" id="194531at2"/>
<name>A0A1T4YE16_9BACT</name>
<keyword evidence="3" id="KW-1185">Reference proteome</keyword>
<keyword evidence="1" id="KW-0472">Membrane</keyword>
<evidence type="ECO:0000256" key="1">
    <source>
        <dbReference type="SAM" id="Phobius"/>
    </source>
</evidence>
<reference evidence="3" key="1">
    <citation type="submission" date="2017-02" db="EMBL/GenBank/DDBJ databases">
        <authorList>
            <person name="Varghese N."/>
            <person name="Submissions S."/>
        </authorList>
    </citation>
    <scope>NUCLEOTIDE SEQUENCE [LARGE SCALE GENOMIC DNA]</scope>
    <source>
        <strain evidence="3">ATCC 700200</strain>
    </source>
</reference>
<dbReference type="STRING" id="48467.SAMN02745166_03056"/>
<proteinExistence type="predicted"/>
<dbReference type="RefSeq" id="WP_078814255.1">
    <property type="nucleotide sequence ID" value="NZ_FUYE01000010.1"/>
</dbReference>
<feature type="transmembrane region" description="Helical" evidence="1">
    <location>
        <begin position="71"/>
        <end position="91"/>
    </location>
</feature>
<evidence type="ECO:0000313" key="3">
    <source>
        <dbReference type="Proteomes" id="UP000190774"/>
    </source>
</evidence>
<keyword evidence="1" id="KW-0812">Transmembrane</keyword>
<dbReference type="Proteomes" id="UP000190774">
    <property type="component" value="Unassembled WGS sequence"/>
</dbReference>
<organism evidence="2 3">
    <name type="scientific">Prosthecobacter debontii</name>
    <dbReference type="NCBI Taxonomy" id="48467"/>
    <lineage>
        <taxon>Bacteria</taxon>
        <taxon>Pseudomonadati</taxon>
        <taxon>Verrucomicrobiota</taxon>
        <taxon>Verrucomicrobiia</taxon>
        <taxon>Verrucomicrobiales</taxon>
        <taxon>Verrucomicrobiaceae</taxon>
        <taxon>Prosthecobacter</taxon>
    </lineage>
</organism>
<gene>
    <name evidence="2" type="ORF">SAMN02745166_03056</name>
</gene>
<dbReference type="EMBL" id="FUYE01000010">
    <property type="protein sequence ID" value="SKB00072.1"/>
    <property type="molecule type" value="Genomic_DNA"/>
</dbReference>
<keyword evidence="1" id="KW-1133">Transmembrane helix</keyword>
<protein>
    <recommendedName>
        <fullName evidence="4">DUF1475 domain-containing protein</fullName>
    </recommendedName>
</protein>
<evidence type="ECO:0000313" key="2">
    <source>
        <dbReference type="EMBL" id="SKB00072.1"/>
    </source>
</evidence>
<dbReference type="AlphaFoldDB" id="A0A1T4YE16"/>
<evidence type="ECO:0008006" key="4">
    <source>
        <dbReference type="Google" id="ProtNLM"/>
    </source>
</evidence>
<accession>A0A1T4YE16</accession>
<dbReference type="Pfam" id="PF07343">
    <property type="entry name" value="DUF1475"/>
    <property type="match status" value="1"/>
</dbReference>